<protein>
    <submittedName>
        <fullName evidence="11">ATP-binding cassette domain-containing protein</fullName>
    </submittedName>
</protein>
<dbReference type="PROSITE" id="PS50893">
    <property type="entry name" value="ABC_TRANSPORTER_2"/>
    <property type="match status" value="2"/>
</dbReference>
<dbReference type="InterPro" id="IPR027417">
    <property type="entry name" value="P-loop_NTPase"/>
</dbReference>
<evidence type="ECO:0000256" key="9">
    <source>
        <dbReference type="ARBA" id="ARBA00023136"/>
    </source>
</evidence>
<comment type="subcellular location">
    <subcellularLocation>
        <location evidence="1">Cell inner membrane</location>
        <topology evidence="1">Peripheral membrane protein</topology>
    </subcellularLocation>
</comment>
<dbReference type="CDD" id="cd03215">
    <property type="entry name" value="ABC_Carb_Monos_II"/>
    <property type="match status" value="1"/>
</dbReference>
<feature type="domain" description="ABC transporter" evidence="10">
    <location>
        <begin position="10"/>
        <end position="246"/>
    </location>
</feature>
<dbReference type="RefSeq" id="WP_162367636.1">
    <property type="nucleotide sequence ID" value="NZ_WUBS01000015.1"/>
</dbReference>
<gene>
    <name evidence="11" type="ORF">GRH90_19520</name>
</gene>
<dbReference type="PANTHER" id="PTHR43790">
    <property type="entry name" value="CARBOHYDRATE TRANSPORT ATP-BINDING PROTEIN MG119-RELATED"/>
    <property type="match status" value="1"/>
</dbReference>
<evidence type="ECO:0000256" key="8">
    <source>
        <dbReference type="ARBA" id="ARBA00022967"/>
    </source>
</evidence>
<dbReference type="Gene3D" id="3.40.50.300">
    <property type="entry name" value="P-loop containing nucleotide triphosphate hydrolases"/>
    <property type="match status" value="2"/>
</dbReference>
<evidence type="ECO:0000256" key="5">
    <source>
        <dbReference type="ARBA" id="ARBA00022737"/>
    </source>
</evidence>
<evidence type="ECO:0000256" key="3">
    <source>
        <dbReference type="ARBA" id="ARBA00022475"/>
    </source>
</evidence>
<evidence type="ECO:0000256" key="4">
    <source>
        <dbReference type="ARBA" id="ARBA00022597"/>
    </source>
</evidence>
<evidence type="ECO:0000256" key="1">
    <source>
        <dbReference type="ARBA" id="ARBA00004417"/>
    </source>
</evidence>
<dbReference type="AlphaFoldDB" id="A0A845SVD9"/>
<dbReference type="InterPro" id="IPR003593">
    <property type="entry name" value="AAA+_ATPase"/>
</dbReference>
<dbReference type="PANTHER" id="PTHR43790:SF3">
    <property type="entry name" value="D-ALLOSE IMPORT ATP-BINDING PROTEIN ALSA-RELATED"/>
    <property type="match status" value="1"/>
</dbReference>
<dbReference type="EMBL" id="WUBS01000015">
    <property type="protein sequence ID" value="NDL64925.1"/>
    <property type="molecule type" value="Genomic_DNA"/>
</dbReference>
<organism evidence="11 12">
    <name type="scientific">Acerihabitans arboris</name>
    <dbReference type="NCBI Taxonomy" id="2691583"/>
    <lineage>
        <taxon>Bacteria</taxon>
        <taxon>Pseudomonadati</taxon>
        <taxon>Pseudomonadota</taxon>
        <taxon>Gammaproteobacteria</taxon>
        <taxon>Enterobacterales</taxon>
        <taxon>Pectobacteriaceae</taxon>
        <taxon>Acerihabitans</taxon>
    </lineage>
</organism>
<evidence type="ECO:0000256" key="7">
    <source>
        <dbReference type="ARBA" id="ARBA00022840"/>
    </source>
</evidence>
<dbReference type="SMART" id="SM00382">
    <property type="entry name" value="AAA"/>
    <property type="match status" value="2"/>
</dbReference>
<keyword evidence="12" id="KW-1185">Reference proteome</keyword>
<keyword evidence="7 11" id="KW-0067">ATP-binding</keyword>
<evidence type="ECO:0000256" key="6">
    <source>
        <dbReference type="ARBA" id="ARBA00022741"/>
    </source>
</evidence>
<dbReference type="GO" id="GO:0005886">
    <property type="term" value="C:plasma membrane"/>
    <property type="evidence" value="ECO:0007669"/>
    <property type="project" value="UniProtKB-SubCell"/>
</dbReference>
<sequence length="514" mass="56216">MADITEQPLLRLEGISKRYGATLALNDVRFDLRAGEVHALMGENGAGKSTLMKILSGNVTRDSGRILIDGREIDIRTPRDARNNGIAIIHQELNTVPDMTVAENLALGREPVTRLGILDRERMYREARQKLARIHADIDPHQPLGALSIGRQQMVEIARAVSEDARVLVLDEPTAALSRPEAQALYAIINQMSRAGVGMIYISHRMEEVWQLAHRITVFRDGGWVGTRDMRDISTAEVVRMMVGRQIVDLYQHAARAPAEVLLEVTGLAGDKAGPVDFQVRAGEVVCMAGLIGSGRTEVARLLFGADRRTAGQVRLAGRESAPADPAAAIADGVGMVSEDRKSQGLFLDHSVERNIALSSLDRYVIGGVVRRRAVRAAVSEQMTRLRLRQNALDLPVKDLSGGNQQKAALARWLLRDSRLLILDEPTRGVDIGAKREIYELIDQLARAGKAVLVISSDLPEAIGISDRLLVMRNGRIVHEMPSATATEETVMLHATGTFAGQAGKGEGMQYEQR</sequence>
<dbReference type="FunFam" id="3.40.50.300:FF:000127">
    <property type="entry name" value="Ribose import ATP-binding protein RbsA"/>
    <property type="match status" value="1"/>
</dbReference>
<feature type="domain" description="ABC transporter" evidence="10">
    <location>
        <begin position="245"/>
        <end position="499"/>
    </location>
</feature>
<dbReference type="InterPro" id="IPR017871">
    <property type="entry name" value="ABC_transporter-like_CS"/>
</dbReference>
<keyword evidence="5" id="KW-0677">Repeat</keyword>
<dbReference type="GO" id="GO:0005524">
    <property type="term" value="F:ATP binding"/>
    <property type="evidence" value="ECO:0007669"/>
    <property type="project" value="UniProtKB-KW"/>
</dbReference>
<comment type="caution">
    <text evidence="11">The sequence shown here is derived from an EMBL/GenBank/DDBJ whole genome shotgun (WGS) entry which is preliminary data.</text>
</comment>
<dbReference type="InterPro" id="IPR003439">
    <property type="entry name" value="ABC_transporter-like_ATP-bd"/>
</dbReference>
<dbReference type="PROSITE" id="PS00211">
    <property type="entry name" value="ABC_TRANSPORTER_1"/>
    <property type="match status" value="1"/>
</dbReference>
<proteinExistence type="predicted"/>
<reference evidence="11 12" key="2">
    <citation type="submission" date="2020-02" db="EMBL/GenBank/DDBJ databases">
        <title>The new genus of Enterobacteriales.</title>
        <authorList>
            <person name="Kim I.S."/>
        </authorList>
    </citation>
    <scope>NUCLEOTIDE SEQUENCE [LARGE SCALE GENOMIC DNA]</scope>
    <source>
        <strain evidence="11 12">SAP-6</strain>
    </source>
</reference>
<keyword evidence="3" id="KW-1003">Cell membrane</keyword>
<dbReference type="InterPro" id="IPR050107">
    <property type="entry name" value="ABC_carbohydrate_import_ATPase"/>
</dbReference>
<evidence type="ECO:0000256" key="2">
    <source>
        <dbReference type="ARBA" id="ARBA00022448"/>
    </source>
</evidence>
<name>A0A845SVD9_9GAMM</name>
<dbReference type="Pfam" id="PF00005">
    <property type="entry name" value="ABC_tran"/>
    <property type="match status" value="2"/>
</dbReference>
<dbReference type="Proteomes" id="UP000461443">
    <property type="component" value="Unassembled WGS sequence"/>
</dbReference>
<dbReference type="CDD" id="cd03216">
    <property type="entry name" value="ABC_Carb_Monos_I"/>
    <property type="match status" value="1"/>
</dbReference>
<evidence type="ECO:0000259" key="10">
    <source>
        <dbReference type="PROSITE" id="PS50893"/>
    </source>
</evidence>
<keyword evidence="4" id="KW-0762">Sugar transport</keyword>
<accession>A0A845SVD9</accession>
<evidence type="ECO:0000313" key="12">
    <source>
        <dbReference type="Proteomes" id="UP000461443"/>
    </source>
</evidence>
<keyword evidence="9" id="KW-0472">Membrane</keyword>
<dbReference type="SUPFAM" id="SSF52540">
    <property type="entry name" value="P-loop containing nucleoside triphosphate hydrolases"/>
    <property type="match status" value="2"/>
</dbReference>
<keyword evidence="6" id="KW-0547">Nucleotide-binding</keyword>
<keyword evidence="8" id="KW-1278">Translocase</keyword>
<dbReference type="GO" id="GO:0016887">
    <property type="term" value="F:ATP hydrolysis activity"/>
    <property type="evidence" value="ECO:0007669"/>
    <property type="project" value="InterPro"/>
</dbReference>
<reference evidence="11 12" key="1">
    <citation type="submission" date="2019-12" db="EMBL/GenBank/DDBJ databases">
        <authorList>
            <person name="Lee S.D."/>
        </authorList>
    </citation>
    <scope>NUCLEOTIDE SEQUENCE [LARGE SCALE GENOMIC DNA]</scope>
    <source>
        <strain evidence="11 12">SAP-6</strain>
    </source>
</reference>
<keyword evidence="2" id="KW-0813">Transport</keyword>
<evidence type="ECO:0000313" key="11">
    <source>
        <dbReference type="EMBL" id="NDL64925.1"/>
    </source>
</evidence>